<evidence type="ECO:0000313" key="5">
    <source>
        <dbReference type="Proteomes" id="UP000675994"/>
    </source>
</evidence>
<dbReference type="GO" id="GO:0016887">
    <property type="term" value="F:ATP hydrolysis activity"/>
    <property type="evidence" value="ECO:0007669"/>
    <property type="project" value="InterPro"/>
</dbReference>
<dbReference type="PROSITE" id="PS00211">
    <property type="entry name" value="ABC_TRANSPORTER_1"/>
    <property type="match status" value="1"/>
</dbReference>
<dbReference type="GO" id="GO:0005524">
    <property type="term" value="F:ATP binding"/>
    <property type="evidence" value="ECO:0007669"/>
    <property type="project" value="UniProtKB-KW"/>
</dbReference>
<dbReference type="SUPFAM" id="SSF52540">
    <property type="entry name" value="P-loop containing nucleoside triphosphate hydrolases"/>
    <property type="match status" value="1"/>
</dbReference>
<dbReference type="InterPro" id="IPR027417">
    <property type="entry name" value="P-loop_NTPase"/>
</dbReference>
<dbReference type="InterPro" id="IPR017871">
    <property type="entry name" value="ABC_transporter-like_CS"/>
</dbReference>
<gene>
    <name evidence="4" type="ORF">IPU22_12505</name>
</gene>
<dbReference type="InterPro" id="IPR003439">
    <property type="entry name" value="ABC_transporter-like_ATP-bd"/>
</dbReference>
<dbReference type="PANTHER" id="PTHR42798">
    <property type="entry name" value="LIPOPROTEIN-RELEASING SYSTEM ATP-BINDING PROTEIN LOLD"/>
    <property type="match status" value="1"/>
</dbReference>
<evidence type="ECO:0000313" key="4">
    <source>
        <dbReference type="EMBL" id="QUM69340.1"/>
    </source>
</evidence>
<dbReference type="SMART" id="SM00382">
    <property type="entry name" value="AAA"/>
    <property type="match status" value="1"/>
</dbReference>
<dbReference type="PROSITE" id="PS50893">
    <property type="entry name" value="ABC_TRANSPORTER_2"/>
    <property type="match status" value="1"/>
</dbReference>
<evidence type="ECO:0000256" key="1">
    <source>
        <dbReference type="ARBA" id="ARBA00022741"/>
    </source>
</evidence>
<dbReference type="Proteomes" id="UP000675994">
    <property type="component" value="Chromosome"/>
</dbReference>
<reference evidence="4" key="1">
    <citation type="journal article" date="2021" name="Front. Microbiol.">
        <title>Presence and Characterization of a Novel cfr-Carrying Tn558 Transposon Derivative in Staphylococcus delphini Isolated From Retail Food.</title>
        <authorList>
            <person name="Zhang F."/>
            <person name="Wu S."/>
            <person name="Huang J."/>
            <person name="Yang R."/>
            <person name="Zhang J."/>
            <person name="Lei T."/>
            <person name="Dai J."/>
            <person name="Ding Y."/>
            <person name="Xue L."/>
            <person name="Wang J."/>
            <person name="Chen M."/>
            <person name="Wu Q."/>
        </authorList>
    </citation>
    <scope>NUCLEOTIDE SEQUENCE</scope>
    <source>
        <strain evidence="4">2794-1</strain>
    </source>
</reference>
<dbReference type="RefSeq" id="WP_212574875.1">
    <property type="nucleotide sequence ID" value="NZ_CP063367.1"/>
</dbReference>
<dbReference type="AlphaFoldDB" id="A0AAQ0D793"/>
<dbReference type="Gene3D" id="3.40.50.300">
    <property type="entry name" value="P-loop containing nucleotide triphosphate hydrolases"/>
    <property type="match status" value="1"/>
</dbReference>
<keyword evidence="2 4" id="KW-0067">ATP-binding</keyword>
<proteinExistence type="predicted"/>
<dbReference type="InterPro" id="IPR003593">
    <property type="entry name" value="AAA+_ATPase"/>
</dbReference>
<dbReference type="EMBL" id="CP063367">
    <property type="protein sequence ID" value="QUM69340.1"/>
    <property type="molecule type" value="Genomic_DNA"/>
</dbReference>
<sequence>MIELKNITIQKGKRTIFDNVNLKFEPGKSYALIGHSGSGKSTLLNTIAGFETLKKGEVQLDQKRLKADFRFYRDILGYVFQNYGLVDSMTINQNLDMALAFKKGSRSGKKQLKTHSLQKVGLDIEGKRKVATLSGGEQQRVALARLILKQPRLILADEPTGSLDEANGQKVMELLFDMVDDTRMLIIATHDLTLAQQCDEIIQVDALKCHSSALETVQSM</sequence>
<organism evidence="4 5">
    <name type="scientific">Staphylococcus delphini</name>
    <dbReference type="NCBI Taxonomy" id="53344"/>
    <lineage>
        <taxon>Bacteria</taxon>
        <taxon>Bacillati</taxon>
        <taxon>Bacillota</taxon>
        <taxon>Bacilli</taxon>
        <taxon>Bacillales</taxon>
        <taxon>Staphylococcaceae</taxon>
        <taxon>Staphylococcus</taxon>
        <taxon>Staphylococcus intermedius group</taxon>
    </lineage>
</organism>
<name>A0AAQ0D793_9STAP</name>
<dbReference type="Pfam" id="PF00005">
    <property type="entry name" value="ABC_tran"/>
    <property type="match status" value="1"/>
</dbReference>
<dbReference type="PANTHER" id="PTHR42798:SF4">
    <property type="entry name" value="ABC TRANSPORTER DOMAIN-CONTAINING PROTEIN"/>
    <property type="match status" value="1"/>
</dbReference>
<accession>A0AAQ0D793</accession>
<keyword evidence="1" id="KW-0547">Nucleotide-binding</keyword>
<evidence type="ECO:0000256" key="2">
    <source>
        <dbReference type="ARBA" id="ARBA00022840"/>
    </source>
</evidence>
<feature type="domain" description="ABC transporter" evidence="3">
    <location>
        <begin position="2"/>
        <end position="219"/>
    </location>
</feature>
<evidence type="ECO:0000259" key="3">
    <source>
        <dbReference type="PROSITE" id="PS50893"/>
    </source>
</evidence>
<protein>
    <submittedName>
        <fullName evidence="4">ATP-binding cassette domain-containing protein</fullName>
    </submittedName>
</protein>